<feature type="signal peptide" evidence="1">
    <location>
        <begin position="1"/>
        <end position="34"/>
    </location>
</feature>
<sequence length="125" mass="13238">MKSAGRGAPAFITTAAALGLSVLAMVGTTSVAEAASAEFRLCNTTTAYKVRVEVDGHNTDWTVAGAACVTTQASTGTQFVLRIRKEQGNKFEERVGARGTTEAAGNTAVNTFNDFDSFKYDQARY</sequence>
<evidence type="ECO:0000313" key="2">
    <source>
        <dbReference type="EMBL" id="GAA3571955.1"/>
    </source>
</evidence>
<evidence type="ECO:0000256" key="1">
    <source>
        <dbReference type="SAM" id="SignalP"/>
    </source>
</evidence>
<dbReference type="Proteomes" id="UP001500689">
    <property type="component" value="Unassembled WGS sequence"/>
</dbReference>
<gene>
    <name evidence="2" type="ORF">GCM10022222_65160</name>
</gene>
<comment type="caution">
    <text evidence="2">The sequence shown here is derived from an EMBL/GenBank/DDBJ whole genome shotgun (WGS) entry which is preliminary data.</text>
</comment>
<keyword evidence="1" id="KW-0732">Signal</keyword>
<reference evidence="3" key="1">
    <citation type="journal article" date="2019" name="Int. J. Syst. Evol. Microbiol.">
        <title>The Global Catalogue of Microorganisms (GCM) 10K type strain sequencing project: providing services to taxonomists for standard genome sequencing and annotation.</title>
        <authorList>
            <consortium name="The Broad Institute Genomics Platform"/>
            <consortium name="The Broad Institute Genome Sequencing Center for Infectious Disease"/>
            <person name="Wu L."/>
            <person name="Ma J."/>
        </authorList>
    </citation>
    <scope>NUCLEOTIDE SEQUENCE [LARGE SCALE GENOMIC DNA]</scope>
    <source>
        <strain evidence="3">JCM 16898</strain>
    </source>
</reference>
<feature type="chain" id="PRO_5045511280" evidence="1">
    <location>
        <begin position="35"/>
        <end position="125"/>
    </location>
</feature>
<protein>
    <submittedName>
        <fullName evidence="2">Uncharacterized protein</fullName>
    </submittedName>
</protein>
<dbReference type="EMBL" id="BAAAZN010000017">
    <property type="protein sequence ID" value="GAA3571955.1"/>
    <property type="molecule type" value="Genomic_DNA"/>
</dbReference>
<name>A0ABP6XX48_9PSEU</name>
<evidence type="ECO:0000313" key="3">
    <source>
        <dbReference type="Proteomes" id="UP001500689"/>
    </source>
</evidence>
<keyword evidence="3" id="KW-1185">Reference proteome</keyword>
<accession>A0ABP6XX48</accession>
<organism evidence="2 3">
    <name type="scientific">Amycolatopsis ultiminotia</name>
    <dbReference type="NCBI Taxonomy" id="543629"/>
    <lineage>
        <taxon>Bacteria</taxon>
        <taxon>Bacillati</taxon>
        <taxon>Actinomycetota</taxon>
        <taxon>Actinomycetes</taxon>
        <taxon>Pseudonocardiales</taxon>
        <taxon>Pseudonocardiaceae</taxon>
        <taxon>Amycolatopsis</taxon>
    </lineage>
</organism>
<proteinExistence type="predicted"/>